<proteinExistence type="predicted"/>
<keyword evidence="3" id="KW-0808">Transferase</keyword>
<dbReference type="InterPro" id="IPR000182">
    <property type="entry name" value="GNAT_dom"/>
</dbReference>
<dbReference type="GeneID" id="96910444"/>
<reference evidence="2" key="2">
    <citation type="submission" date="2019-08" db="EMBL/GenBank/DDBJ databases">
        <title>Marinilactibacillus psychrotolerans M13-2T whole genome sequencing project.</title>
        <authorList>
            <person name="Ishikawa M."/>
            <person name="Suzuki T."/>
            <person name="Matsutani M."/>
        </authorList>
    </citation>
    <scope>NUCLEOTIDE SEQUENCE</scope>
    <source>
        <strain evidence="2">M13-2T</strain>
    </source>
</reference>
<dbReference type="AlphaFoldDB" id="A0A511GXU6"/>
<feature type="domain" description="N-acetyltransferase" evidence="1">
    <location>
        <begin position="8"/>
        <end position="165"/>
    </location>
</feature>
<evidence type="ECO:0000313" key="4">
    <source>
        <dbReference type="Proteomes" id="UP000307201"/>
    </source>
</evidence>
<dbReference type="OrthoDB" id="275901at2"/>
<dbReference type="Pfam" id="PF13302">
    <property type="entry name" value="Acetyltransf_3"/>
    <property type="match status" value="1"/>
</dbReference>
<gene>
    <name evidence="2" type="primary">rimL_1</name>
    <name evidence="3" type="ORF">FEZ48_06095</name>
    <name evidence="2" type="ORF">M132T_01130</name>
</gene>
<dbReference type="InterPro" id="IPR016181">
    <property type="entry name" value="Acyl_CoA_acyltransferase"/>
</dbReference>
<dbReference type="GO" id="GO:0016747">
    <property type="term" value="F:acyltransferase activity, transferring groups other than amino-acyl groups"/>
    <property type="evidence" value="ECO:0007669"/>
    <property type="project" value="InterPro"/>
</dbReference>
<accession>A0A511GXU6</accession>
<dbReference type="Proteomes" id="UP000307201">
    <property type="component" value="Unassembled WGS sequence"/>
</dbReference>
<name>A0A511GXU6_9LACT</name>
<dbReference type="EMBL" id="BKBI01000001">
    <property type="protein sequence ID" value="GEQ34605.1"/>
    <property type="molecule type" value="Genomic_DNA"/>
</dbReference>
<dbReference type="PANTHER" id="PTHR43792">
    <property type="entry name" value="GNAT FAMILY, PUTATIVE (AFU_ORTHOLOGUE AFUA_3G00765)-RELATED-RELATED"/>
    <property type="match status" value="1"/>
</dbReference>
<evidence type="ECO:0000313" key="3">
    <source>
        <dbReference type="EMBL" id="TLQ07729.1"/>
    </source>
</evidence>
<sequence length="184" mass="21694">MIIETKRLSLRTFQEKDFADTFAIYKDNETCRYLLHDPWTSETAEDLFNVKISNSQLKRDQMLNLAVVFQNKIIGDLYVWYTDMRETVELGYSFNRAVSGNGFATEALQKLIHVLFEELDIHRIQVNIDSRNQASKKLCERLGMRIEGNFIEDYWNKGEWTNSLIFGMLYSDFLNSIEPPKRRT</sequence>
<reference evidence="3 4" key="1">
    <citation type="submission" date="2019-05" db="EMBL/GenBank/DDBJ databases">
        <title>The metagenome of a microbial culture collection derived from dairy environment covers the genomic content of the human microbiome.</title>
        <authorList>
            <person name="Roder T."/>
            <person name="Wuthrich D."/>
            <person name="Sattari Z."/>
            <person name="Von Ah U."/>
            <person name="Bar C."/>
            <person name="Ronchi F."/>
            <person name="Macpherson A.J."/>
            <person name="Ganal-Vonarburg S.C."/>
            <person name="Bruggmann R."/>
            <person name="Vergeres G."/>
        </authorList>
    </citation>
    <scope>NUCLEOTIDE SEQUENCE [LARGE SCALE GENOMIC DNA]</scope>
    <source>
        <strain evidence="3 4">FAM 24235</strain>
    </source>
</reference>
<dbReference type="RefSeq" id="WP_091759458.1">
    <property type="nucleotide sequence ID" value="NZ_BJVX01000002.1"/>
</dbReference>
<dbReference type="EMBL" id="VBTE01000014">
    <property type="protein sequence ID" value="TLQ07729.1"/>
    <property type="molecule type" value="Genomic_DNA"/>
</dbReference>
<comment type="caution">
    <text evidence="3">The sequence shown here is derived from an EMBL/GenBank/DDBJ whole genome shotgun (WGS) entry which is preliminary data.</text>
</comment>
<dbReference type="SUPFAM" id="SSF55729">
    <property type="entry name" value="Acyl-CoA N-acyltransferases (Nat)"/>
    <property type="match status" value="1"/>
</dbReference>
<evidence type="ECO:0000313" key="2">
    <source>
        <dbReference type="EMBL" id="GEQ34605.1"/>
    </source>
</evidence>
<dbReference type="PANTHER" id="PTHR43792:SF1">
    <property type="entry name" value="N-ACETYLTRANSFERASE DOMAIN-CONTAINING PROTEIN"/>
    <property type="match status" value="1"/>
</dbReference>
<protein>
    <submittedName>
        <fullName evidence="2 3">N-acetyltransferase</fullName>
    </submittedName>
</protein>
<dbReference type="PROSITE" id="PS51186">
    <property type="entry name" value="GNAT"/>
    <property type="match status" value="1"/>
</dbReference>
<dbReference type="InterPro" id="IPR051531">
    <property type="entry name" value="N-acetyltransferase"/>
</dbReference>
<organism evidence="3 4">
    <name type="scientific">Marinilactibacillus psychrotolerans</name>
    <dbReference type="NCBI Taxonomy" id="191770"/>
    <lineage>
        <taxon>Bacteria</taxon>
        <taxon>Bacillati</taxon>
        <taxon>Bacillota</taxon>
        <taxon>Bacilli</taxon>
        <taxon>Lactobacillales</taxon>
        <taxon>Carnobacteriaceae</taxon>
        <taxon>Marinilactibacillus</taxon>
    </lineage>
</organism>
<dbReference type="Gene3D" id="3.40.630.30">
    <property type="match status" value="1"/>
</dbReference>
<dbReference type="Proteomes" id="UP000887127">
    <property type="component" value="Unassembled WGS sequence"/>
</dbReference>
<dbReference type="STRING" id="191770.SAMN04488013_101106"/>
<evidence type="ECO:0000259" key="1">
    <source>
        <dbReference type="PROSITE" id="PS51186"/>
    </source>
</evidence>